<gene>
    <name evidence="3" type="ORF">FOL47_007619</name>
</gene>
<organism evidence="3 4">
    <name type="scientific">Perkinsus chesapeaki</name>
    <name type="common">Clam parasite</name>
    <name type="synonym">Perkinsus andrewsi</name>
    <dbReference type="NCBI Taxonomy" id="330153"/>
    <lineage>
        <taxon>Eukaryota</taxon>
        <taxon>Sar</taxon>
        <taxon>Alveolata</taxon>
        <taxon>Perkinsozoa</taxon>
        <taxon>Perkinsea</taxon>
        <taxon>Perkinsida</taxon>
        <taxon>Perkinsidae</taxon>
        <taxon>Perkinsus</taxon>
    </lineage>
</organism>
<evidence type="ECO:0000256" key="1">
    <source>
        <dbReference type="SAM" id="SignalP"/>
    </source>
</evidence>
<feature type="domain" description="DUF7164" evidence="2">
    <location>
        <begin position="129"/>
        <end position="459"/>
    </location>
</feature>
<proteinExistence type="predicted"/>
<feature type="chain" id="PRO_5029669461" description="DUF7164 domain-containing protein" evidence="1">
    <location>
        <begin position="26"/>
        <end position="482"/>
    </location>
</feature>
<sequence length="482" mass="54538">MIVSGLFALLGTASLLCILFQTCHWSAIYTYEKSFRGLSFRPNEAVITSAEANSNSSNLSQRRSLPGIVLIPDNRSKISYMLESITSAEYWKLQQGRDILKSQVADAAAHLDDTVAQLAGLNSLHSNITTTRAVMAYMPTTAPPRFQRELRALYLSWLLVLVKEPVDIRTDLVIFTSARGQQVAEEIGCTSMPRSDASETGRCILIKYTPLQDRQLYSKEPSDPLLEYTSYIDCMLTMSEYNGFEYDYALRTDLDTFLMPGFTDWLPIGRTQLIVGWGGYASKNANLHLQYVAQTLGLRSAQGLTSLGSTWYGNLKLFRATANLTLTIIRWLLTQEFSEFEKCCSRAESWPHWHRAVALLYGGHVALNHISNNVAAFGADQGFMDFQSVKKDPITNTKIKHVHCWHTREMFSKFKFHEGEYDQLDLTPYANMSTTRDYVITVAVSSIRLSNDELARLATDMTLLRKRESWLRLESNAIAKYI</sequence>
<dbReference type="Pfam" id="PF23741">
    <property type="entry name" value="DUF7164"/>
    <property type="match status" value="1"/>
</dbReference>
<keyword evidence="4" id="KW-1185">Reference proteome</keyword>
<dbReference type="Proteomes" id="UP000591131">
    <property type="component" value="Unassembled WGS sequence"/>
</dbReference>
<feature type="signal peptide" evidence="1">
    <location>
        <begin position="1"/>
        <end position="25"/>
    </location>
</feature>
<protein>
    <recommendedName>
        <fullName evidence="2">DUF7164 domain-containing protein</fullName>
    </recommendedName>
</protein>
<dbReference type="InterPro" id="IPR055588">
    <property type="entry name" value="DUF7164"/>
</dbReference>
<evidence type="ECO:0000259" key="2">
    <source>
        <dbReference type="Pfam" id="PF23741"/>
    </source>
</evidence>
<reference evidence="3 4" key="1">
    <citation type="submission" date="2020-04" db="EMBL/GenBank/DDBJ databases">
        <title>Perkinsus chesapeaki whole genome sequence.</title>
        <authorList>
            <person name="Bogema D.R."/>
        </authorList>
    </citation>
    <scope>NUCLEOTIDE SEQUENCE [LARGE SCALE GENOMIC DNA]</scope>
    <source>
        <strain evidence="3">ATCC PRA-425</strain>
    </source>
</reference>
<comment type="caution">
    <text evidence="3">The sequence shown here is derived from an EMBL/GenBank/DDBJ whole genome shotgun (WGS) entry which is preliminary data.</text>
</comment>
<keyword evidence="1" id="KW-0732">Signal</keyword>
<evidence type="ECO:0000313" key="3">
    <source>
        <dbReference type="EMBL" id="KAF4659335.1"/>
    </source>
</evidence>
<evidence type="ECO:0000313" key="4">
    <source>
        <dbReference type="Proteomes" id="UP000591131"/>
    </source>
</evidence>
<dbReference type="EMBL" id="JAAPAO010000456">
    <property type="protein sequence ID" value="KAF4659335.1"/>
    <property type="molecule type" value="Genomic_DNA"/>
</dbReference>
<dbReference type="OrthoDB" id="330499at2759"/>
<name>A0A7J6LJ73_PERCH</name>
<dbReference type="AlphaFoldDB" id="A0A7J6LJ73"/>
<accession>A0A7J6LJ73</accession>